<evidence type="ECO:0000256" key="1">
    <source>
        <dbReference type="SAM" id="MobiDB-lite"/>
    </source>
</evidence>
<proteinExistence type="predicted"/>
<evidence type="ECO:0000313" key="2">
    <source>
        <dbReference type="EMBL" id="TCO82047.1"/>
    </source>
</evidence>
<dbReference type="RefSeq" id="WP_132540327.1">
    <property type="nucleotide sequence ID" value="NZ_SLWY01000006.1"/>
</dbReference>
<keyword evidence="3" id="KW-1185">Reference proteome</keyword>
<sequence length="79" mass="8862">MVDKARFEIEIGADGSGAADALAAVRREFDKTARTLRQQLTRLDTFARLQQQTKDLACEYKDGSSPHMRGTGARRGHRR</sequence>
<gene>
    <name evidence="2" type="ORF">EV699_106142</name>
</gene>
<evidence type="ECO:0000313" key="3">
    <source>
        <dbReference type="Proteomes" id="UP000295765"/>
    </source>
</evidence>
<dbReference type="EMBL" id="SLWY01000006">
    <property type="protein sequence ID" value="TCO82047.1"/>
    <property type="molecule type" value="Genomic_DNA"/>
</dbReference>
<protein>
    <submittedName>
        <fullName evidence="2">Uncharacterized protein</fullName>
    </submittedName>
</protein>
<comment type="caution">
    <text evidence="2">The sequence shown here is derived from an EMBL/GenBank/DDBJ whole genome shotgun (WGS) entry which is preliminary data.</text>
</comment>
<accession>A0A4R2L4A0</accession>
<dbReference type="Proteomes" id="UP000295765">
    <property type="component" value="Unassembled WGS sequence"/>
</dbReference>
<reference evidence="2 3" key="1">
    <citation type="submission" date="2019-03" db="EMBL/GenBank/DDBJ databases">
        <title>Genomic Encyclopedia of Type Strains, Phase IV (KMG-IV): sequencing the most valuable type-strain genomes for metagenomic binning, comparative biology and taxonomic classification.</title>
        <authorList>
            <person name="Goeker M."/>
        </authorList>
    </citation>
    <scope>NUCLEOTIDE SEQUENCE [LARGE SCALE GENOMIC DNA]</scope>
    <source>
        <strain evidence="2 3">DSM 25287</strain>
    </source>
</reference>
<organism evidence="2 3">
    <name type="scientific">Plasticicumulans lactativorans</name>
    <dbReference type="NCBI Taxonomy" id="1133106"/>
    <lineage>
        <taxon>Bacteria</taxon>
        <taxon>Pseudomonadati</taxon>
        <taxon>Pseudomonadota</taxon>
        <taxon>Gammaproteobacteria</taxon>
        <taxon>Candidatus Competibacteraceae</taxon>
        <taxon>Plasticicumulans</taxon>
    </lineage>
</organism>
<name>A0A4R2L4A0_9GAMM</name>
<dbReference type="AlphaFoldDB" id="A0A4R2L4A0"/>
<feature type="region of interest" description="Disordered" evidence="1">
    <location>
        <begin position="57"/>
        <end position="79"/>
    </location>
</feature>